<dbReference type="SUPFAM" id="SSF55271">
    <property type="entry name" value="DNA repair protein MutS, domain I"/>
    <property type="match status" value="1"/>
</dbReference>
<dbReference type="InterPro" id="IPR000432">
    <property type="entry name" value="DNA_mismatch_repair_MutS_C"/>
</dbReference>
<sequence>MDKHPDKVVLSQVGSFYELYFDQAVEYAPPMGLRVALKRAGKGKVHMAGFPLNSLPKYVEILVGEMHKSVVIVDQVERPYTEAANEMKFDRRVSRIISPGTLLDETLRDFQENNHILLINFTKHDFHSSAGAYEVKVGLAWADLGLGTFHSQETSMKKLLADVTRIAPKEIVIDERFERDIATSTRDEIQELQRYYTTYTKLSGGEVVLHYDNFAASRRELANHFQALARTECVAVAYLAAHLANILPHTRLNFELPTHEVSDDTVQIDARTSETLELVSSIRTRSAVGSLFSCIRRTVTQSGTRMLKAWMLAPSTQLDEIRYRQKLVAVFEACEFLRIRITGHLAQTHDLSRIVQSVSLDRSSPIDLVYLAHTLQYAAHIRDLLAACTTVKHGDAIIPLLQKLQVPEELAEDILNTVDEYALVQRINEERGEPDIEAPEEEIEQNEMRQWIIRPEHSHALTQAHARLAALSQTKQDLETELRASFNSVVFKCMPRYGHFVALRGTRGQIAALEDSLAAYDHSVVRAVLGNTVWVRLTPAVEIEENILRHVAEIEELEKEVLRQLRSVIEEKIPELRNLHHVLDYIDVTTSFAVLAHEKHLTRPKMTATRQLDIVGGRHLVVEEGLQTQLKEFTGNDCTLSPKDHLWVISGPNMGGKTTFLRQNAIIVLLAQMGSYVPATRATIGIVDKIFTRVGSGDDLFREMSTFMVEMVETSMILNGATKHSLAIMDEVGRGTSGKEGLAIAFATMVHLQEKNKCRTLFATHFAKELSDLLAQRGLAKGVSFYKTEVTELQPKRGPSHLLSFDHKLRKGVSENSYAINVAASAGFPKFGLKVAEEALHGFKARGVL</sequence>
<dbReference type="EMBL" id="KV454426">
    <property type="protein sequence ID" value="ODQ82322.1"/>
    <property type="molecule type" value="Genomic_DNA"/>
</dbReference>
<evidence type="ECO:0000313" key="12">
    <source>
        <dbReference type="Proteomes" id="UP000094336"/>
    </source>
</evidence>
<dbReference type="SUPFAM" id="SSF48334">
    <property type="entry name" value="DNA repair protein MutS, domain III"/>
    <property type="match status" value="1"/>
</dbReference>
<dbReference type="OrthoDB" id="2534523at2759"/>
<gene>
    <name evidence="11" type="ORF">BABINDRAFT_169697</name>
</gene>
<dbReference type="SUPFAM" id="SSF52540">
    <property type="entry name" value="P-loop containing nucleoside triphosphate hydrolases"/>
    <property type="match status" value="1"/>
</dbReference>
<dbReference type="SMART" id="SM00534">
    <property type="entry name" value="MUTSac"/>
    <property type="match status" value="1"/>
</dbReference>
<feature type="coiled-coil region" evidence="9">
    <location>
        <begin position="540"/>
        <end position="571"/>
    </location>
</feature>
<dbReference type="PANTHER" id="PTHR11361">
    <property type="entry name" value="DNA MISMATCH REPAIR PROTEIN MUTS FAMILY MEMBER"/>
    <property type="match status" value="1"/>
</dbReference>
<dbReference type="InterPro" id="IPR007860">
    <property type="entry name" value="DNA_mmatch_repair_MutS_con_dom"/>
</dbReference>
<dbReference type="AlphaFoldDB" id="A0A1E3QZ12"/>
<dbReference type="InterPro" id="IPR016151">
    <property type="entry name" value="DNA_mismatch_repair_MutS_N"/>
</dbReference>
<dbReference type="InterPro" id="IPR045076">
    <property type="entry name" value="MutS"/>
</dbReference>
<dbReference type="NCBIfam" id="NF003810">
    <property type="entry name" value="PRK05399.1"/>
    <property type="match status" value="1"/>
</dbReference>
<keyword evidence="4" id="KW-0067">ATP-binding</keyword>
<dbReference type="GO" id="GO:0043504">
    <property type="term" value="P:mitochondrial DNA repair"/>
    <property type="evidence" value="ECO:0007669"/>
    <property type="project" value="EnsemblFungi"/>
</dbReference>
<keyword evidence="5" id="KW-0238">DNA-binding</keyword>
<organism evidence="11 12">
    <name type="scientific">Babjeviella inositovora NRRL Y-12698</name>
    <dbReference type="NCBI Taxonomy" id="984486"/>
    <lineage>
        <taxon>Eukaryota</taxon>
        <taxon>Fungi</taxon>
        <taxon>Dikarya</taxon>
        <taxon>Ascomycota</taxon>
        <taxon>Saccharomycotina</taxon>
        <taxon>Pichiomycetes</taxon>
        <taxon>Serinales incertae sedis</taxon>
        <taxon>Babjeviella</taxon>
    </lineage>
</organism>
<dbReference type="Gene3D" id="3.40.50.300">
    <property type="entry name" value="P-loop containing nucleotide triphosphate hydrolases"/>
    <property type="match status" value="1"/>
</dbReference>
<keyword evidence="3" id="KW-0227">DNA damage</keyword>
<evidence type="ECO:0000256" key="7">
    <source>
        <dbReference type="ARBA" id="ARBA00025373"/>
    </source>
</evidence>
<dbReference type="GO" id="GO:0140664">
    <property type="term" value="F:ATP-dependent DNA damage sensor activity"/>
    <property type="evidence" value="ECO:0007669"/>
    <property type="project" value="InterPro"/>
</dbReference>
<evidence type="ECO:0000256" key="9">
    <source>
        <dbReference type="SAM" id="Coils"/>
    </source>
</evidence>
<keyword evidence="12" id="KW-1185">Reference proteome</keyword>
<protein>
    <recommendedName>
        <fullName evidence="10">DNA mismatch repair proteins mutS family domain-containing protein</fullName>
    </recommendedName>
</protein>
<dbReference type="GO" id="GO:0032137">
    <property type="term" value="F:guanine/thymine mispair binding"/>
    <property type="evidence" value="ECO:0007669"/>
    <property type="project" value="EnsemblFungi"/>
</dbReference>
<evidence type="ECO:0000256" key="1">
    <source>
        <dbReference type="ARBA" id="ARBA00006271"/>
    </source>
</evidence>
<dbReference type="GO" id="GO:0006298">
    <property type="term" value="P:mismatch repair"/>
    <property type="evidence" value="ECO:0007669"/>
    <property type="project" value="EnsemblFungi"/>
</dbReference>
<evidence type="ECO:0000256" key="4">
    <source>
        <dbReference type="ARBA" id="ARBA00022840"/>
    </source>
</evidence>
<dbReference type="STRING" id="984486.A0A1E3QZ12"/>
<dbReference type="Pfam" id="PF01624">
    <property type="entry name" value="MutS_I"/>
    <property type="match status" value="1"/>
</dbReference>
<dbReference type="GO" id="GO:0005634">
    <property type="term" value="C:nucleus"/>
    <property type="evidence" value="ECO:0007669"/>
    <property type="project" value="TreeGrafter"/>
</dbReference>
<comment type="similarity">
    <text evidence="1">Belongs to the DNA mismatch repair MutS family.</text>
</comment>
<dbReference type="SMART" id="SM00533">
    <property type="entry name" value="MUTSd"/>
    <property type="match status" value="1"/>
</dbReference>
<dbReference type="PIRSF" id="PIRSF037677">
    <property type="entry name" value="DNA_mis_repair_Msh6"/>
    <property type="match status" value="1"/>
</dbReference>
<keyword evidence="6" id="KW-0234">DNA repair</keyword>
<evidence type="ECO:0000313" key="11">
    <source>
        <dbReference type="EMBL" id="ODQ82322.1"/>
    </source>
</evidence>
<evidence type="ECO:0000256" key="6">
    <source>
        <dbReference type="ARBA" id="ARBA00023204"/>
    </source>
</evidence>
<evidence type="ECO:0000256" key="8">
    <source>
        <dbReference type="ARBA" id="ARBA00025902"/>
    </source>
</evidence>
<dbReference type="SUPFAM" id="SSF53150">
    <property type="entry name" value="DNA repair protein MutS, domain II"/>
    <property type="match status" value="1"/>
</dbReference>
<dbReference type="InterPro" id="IPR017261">
    <property type="entry name" value="DNA_mismatch_repair_MutS/MSH"/>
</dbReference>
<dbReference type="Pfam" id="PF00488">
    <property type="entry name" value="MutS_V"/>
    <property type="match status" value="1"/>
</dbReference>
<dbReference type="GO" id="GO:0032139">
    <property type="term" value="F:dinucleotide insertion or deletion binding"/>
    <property type="evidence" value="ECO:0007669"/>
    <property type="project" value="EnsemblFungi"/>
</dbReference>
<comment type="function">
    <text evidence="7">Component of the post-replicative DNA mismatch repair system (MMR). Heterodimerizes with MSH2 to form MutS beta, which binds to DNA mismatches thereby initiating DNA repair. MSH3 provides substrate-binding and substrate specificity to the complex. When bound, the MutS beta heterodimer bends the DNA helix and shields approximately 20 base pairs. Acts mainly to repair insertion-deletion loops (IDLs) from 2 to 13 nucleotides in size, but can also repair base-base and single insertion-deletion mismatches that occur during replication. After mismatch binding, forms a ternary complex with the MutL alpha heterodimer, which is thought to be responsible for directing the downstream MMR events, including strand discrimination, excision, and resynthesis. ATP binding and hydrolysis play a pivotal role in mismatch repair functions.</text>
</comment>
<accession>A0A1E3QZ12</accession>
<dbReference type="InterPro" id="IPR007695">
    <property type="entry name" value="DNA_mismatch_repair_MutS-lik_N"/>
</dbReference>
<dbReference type="Pfam" id="PF05188">
    <property type="entry name" value="MutS_II"/>
    <property type="match status" value="1"/>
</dbReference>
<evidence type="ECO:0000256" key="3">
    <source>
        <dbReference type="ARBA" id="ARBA00022763"/>
    </source>
</evidence>
<dbReference type="PANTHER" id="PTHR11361:SF34">
    <property type="entry name" value="DNA MISMATCH REPAIR PROTEIN MSH1, MITOCHONDRIAL"/>
    <property type="match status" value="1"/>
</dbReference>
<dbReference type="Gene3D" id="3.40.1170.10">
    <property type="entry name" value="DNA repair protein MutS, domain I"/>
    <property type="match status" value="1"/>
</dbReference>
<dbReference type="InterPro" id="IPR027417">
    <property type="entry name" value="P-loop_NTPase"/>
</dbReference>
<dbReference type="RefSeq" id="XP_018987650.1">
    <property type="nucleotide sequence ID" value="XM_019130683.1"/>
</dbReference>
<dbReference type="Gene3D" id="3.30.420.110">
    <property type="entry name" value="MutS, connector domain"/>
    <property type="match status" value="1"/>
</dbReference>
<comment type="subunit">
    <text evidence="8">Heterodimer consisting of MSH2-MSH3 (MutS beta). Forms a ternary complex with MutL alpha (MLH1-PMS1).</text>
</comment>
<dbReference type="GO" id="GO:0007005">
    <property type="term" value="P:mitochondrion organization"/>
    <property type="evidence" value="ECO:0007669"/>
    <property type="project" value="EnsemblFungi"/>
</dbReference>
<dbReference type="InterPro" id="IPR036187">
    <property type="entry name" value="DNA_mismatch_repair_MutS_sf"/>
</dbReference>
<dbReference type="InterPro" id="IPR007696">
    <property type="entry name" value="DNA_mismatch_repair_MutS_core"/>
</dbReference>
<dbReference type="GeneID" id="30148536"/>
<evidence type="ECO:0000259" key="10">
    <source>
        <dbReference type="PROSITE" id="PS00486"/>
    </source>
</evidence>
<reference evidence="12" key="1">
    <citation type="submission" date="2016-05" db="EMBL/GenBank/DDBJ databases">
        <title>Comparative genomics of biotechnologically important yeasts.</title>
        <authorList>
            <consortium name="DOE Joint Genome Institute"/>
            <person name="Riley R."/>
            <person name="Haridas S."/>
            <person name="Wolfe K.H."/>
            <person name="Lopes M.R."/>
            <person name="Hittinger C.T."/>
            <person name="Goker M."/>
            <person name="Salamov A."/>
            <person name="Wisecaver J."/>
            <person name="Long T.M."/>
            <person name="Aerts A.L."/>
            <person name="Barry K."/>
            <person name="Choi C."/>
            <person name="Clum A."/>
            <person name="Coughlan A.Y."/>
            <person name="Deshpande S."/>
            <person name="Douglass A.P."/>
            <person name="Hanson S.J."/>
            <person name="Klenk H.-P."/>
            <person name="Labutti K."/>
            <person name="Lapidus A."/>
            <person name="Lindquist E."/>
            <person name="Lipzen A."/>
            <person name="Meier-Kolthoff J.P."/>
            <person name="Ohm R.A."/>
            <person name="Otillar R.P."/>
            <person name="Pangilinan J."/>
            <person name="Peng Y."/>
            <person name="Rokas A."/>
            <person name="Rosa C.A."/>
            <person name="Scheuner C."/>
            <person name="Sibirny A.A."/>
            <person name="Slot J.C."/>
            <person name="Stielow J.B."/>
            <person name="Sun H."/>
            <person name="Kurtzman C.P."/>
            <person name="Blackwell M."/>
            <person name="Grigoriev I.V."/>
            <person name="Jeffries T.W."/>
        </authorList>
    </citation>
    <scope>NUCLEOTIDE SEQUENCE [LARGE SCALE GENOMIC DNA]</scope>
    <source>
        <strain evidence="12">NRRL Y-12698</strain>
    </source>
</reference>
<dbReference type="Pfam" id="PF05192">
    <property type="entry name" value="MutS_III"/>
    <property type="match status" value="1"/>
</dbReference>
<dbReference type="PROSITE" id="PS00486">
    <property type="entry name" value="DNA_MISMATCH_REPAIR_2"/>
    <property type="match status" value="1"/>
</dbReference>
<dbReference type="GO" id="GO:0005524">
    <property type="term" value="F:ATP binding"/>
    <property type="evidence" value="ECO:0007669"/>
    <property type="project" value="UniProtKB-KW"/>
</dbReference>
<keyword evidence="2" id="KW-0547">Nucleotide-binding</keyword>
<dbReference type="Proteomes" id="UP000094336">
    <property type="component" value="Unassembled WGS sequence"/>
</dbReference>
<name>A0A1E3QZ12_9ASCO</name>
<dbReference type="Gene3D" id="1.10.1420.10">
    <property type="match status" value="2"/>
</dbReference>
<feature type="domain" description="DNA mismatch repair proteins mutS family" evidence="10">
    <location>
        <begin position="725"/>
        <end position="741"/>
    </location>
</feature>
<proteinExistence type="inferred from homology"/>
<dbReference type="InterPro" id="IPR036678">
    <property type="entry name" value="MutS_con_dom_sf"/>
</dbReference>
<dbReference type="GO" id="GO:0005739">
    <property type="term" value="C:mitochondrion"/>
    <property type="evidence" value="ECO:0007669"/>
    <property type="project" value="EnsemblFungi"/>
</dbReference>
<evidence type="ECO:0000256" key="5">
    <source>
        <dbReference type="ARBA" id="ARBA00023125"/>
    </source>
</evidence>
<evidence type="ECO:0000256" key="2">
    <source>
        <dbReference type="ARBA" id="ARBA00022741"/>
    </source>
</evidence>
<keyword evidence="9" id="KW-0175">Coiled coil</keyword>